<comment type="caution">
    <text evidence="9">Lacks conserved residue(s) required for the propagation of feature annotation.</text>
</comment>
<comment type="caution">
    <text evidence="10">The sequence shown here is derived from an EMBL/GenBank/DDBJ whole genome shotgun (WGS) entry which is preliminary data.</text>
</comment>
<evidence type="ECO:0000256" key="4">
    <source>
        <dbReference type="ARBA" id="ARBA00022842"/>
    </source>
</evidence>
<dbReference type="NCBIfam" id="NF003198">
    <property type="entry name" value="PRK04169.1-2"/>
    <property type="match status" value="1"/>
</dbReference>
<feature type="binding site" evidence="9">
    <location>
        <begin position="204"/>
        <end position="205"/>
    </location>
    <ligand>
        <name>sn-glycerol 1-phosphate</name>
        <dbReference type="ChEBI" id="CHEBI:57685"/>
    </ligand>
</feature>
<sequence length="238" mass="25956">MNSIYKDILIAKKQQKRLLAVLLDPDKLLAKDVAKIVYKINESHATHIFVGGSTVANGETETLVVEIKKHTSLPVVLFPGNFNQVTYKADAILFLSLLSGRNPEYLIEQQIKAAPYLREINLEIIPTGYVLVNGGVETAVQKVSRTVPIEQENTELITNTALAGEYLGKKLIYLEAGSGAIQTVRIKNISSVAKALSIPLIVGGGIRSQQQMQLAYDAGADLVVIGTAFENDSTFFEK</sequence>
<keyword evidence="2 9" id="KW-0808">Transferase</keyword>
<feature type="binding site" evidence="9">
    <location>
        <position position="24"/>
    </location>
    <ligand>
        <name>Mg(2+)</name>
        <dbReference type="ChEBI" id="CHEBI:18420"/>
    </ligand>
</feature>
<evidence type="ECO:0000256" key="3">
    <source>
        <dbReference type="ARBA" id="ARBA00022723"/>
    </source>
</evidence>
<dbReference type="EC" id="2.5.1.41" evidence="9"/>
<evidence type="ECO:0000256" key="1">
    <source>
        <dbReference type="ARBA" id="ARBA00022516"/>
    </source>
</evidence>
<keyword evidence="3 9" id="KW-0479">Metal-binding</keyword>
<keyword evidence="6 9" id="KW-0594">Phospholipid biosynthesis</keyword>
<comment type="function">
    <text evidence="9">Prenyltransferase that catalyzes the transfer of the geranylgeranyl moiety of geranylgeranyl diphosphate (GGPP) to the C3 hydroxyl of sn-glycerol-1-phosphate (G1P).</text>
</comment>
<dbReference type="PANTHER" id="PTHR40029:SF2">
    <property type="entry name" value="HEPTAPRENYLGLYCERYL PHOSPHATE SYNTHASE"/>
    <property type="match status" value="1"/>
</dbReference>
<accession>A0ABW3I1L5</accession>
<keyword evidence="1 9" id="KW-0444">Lipid biosynthesis</keyword>
<dbReference type="HAMAP" id="MF_00112">
    <property type="entry name" value="GGGP_HepGP_synthase"/>
    <property type="match status" value="1"/>
</dbReference>
<dbReference type="InterPro" id="IPR008205">
    <property type="entry name" value="GGGP_HepGP_synthase"/>
</dbReference>
<keyword evidence="7 9" id="KW-1208">Phospholipid metabolism</keyword>
<evidence type="ECO:0000256" key="6">
    <source>
        <dbReference type="ARBA" id="ARBA00023209"/>
    </source>
</evidence>
<dbReference type="SUPFAM" id="SSF51395">
    <property type="entry name" value="FMN-linked oxidoreductases"/>
    <property type="match status" value="1"/>
</dbReference>
<comment type="cofactor">
    <cofactor evidence="9">
        <name>Mg(2+)</name>
        <dbReference type="ChEBI" id="CHEBI:18420"/>
    </cofactor>
</comment>
<gene>
    <name evidence="10" type="ORF">ACFQ1O_06985</name>
</gene>
<dbReference type="NCBIfam" id="TIGR01769">
    <property type="entry name" value="GGGP"/>
    <property type="match status" value="1"/>
</dbReference>
<keyword evidence="4 9" id="KW-0460">Magnesium</keyword>
<dbReference type="InterPro" id="IPR038597">
    <property type="entry name" value="GGGP/HepGP_synthase_sf"/>
</dbReference>
<evidence type="ECO:0000256" key="7">
    <source>
        <dbReference type="ARBA" id="ARBA00023264"/>
    </source>
</evidence>
<dbReference type="NCBIfam" id="TIGR01768">
    <property type="entry name" value="GGGP-family"/>
    <property type="match status" value="1"/>
</dbReference>
<dbReference type="Pfam" id="PF01884">
    <property type="entry name" value="PcrB"/>
    <property type="match status" value="1"/>
</dbReference>
<dbReference type="Proteomes" id="UP001596997">
    <property type="component" value="Unassembled WGS sequence"/>
</dbReference>
<feature type="binding site" evidence="9">
    <location>
        <begin position="173"/>
        <end position="179"/>
    </location>
    <ligand>
        <name>sn-glycerol 1-phosphate</name>
        <dbReference type="ChEBI" id="CHEBI:57685"/>
    </ligand>
</feature>
<dbReference type="Gene3D" id="3.20.20.390">
    <property type="entry name" value="FMN-linked oxidoreductases"/>
    <property type="match status" value="1"/>
</dbReference>
<dbReference type="InterPro" id="IPR010946">
    <property type="entry name" value="GGGP_synth"/>
</dbReference>
<name>A0ABW3I1L5_9FLAO</name>
<dbReference type="PANTHER" id="PTHR40029">
    <property type="match status" value="1"/>
</dbReference>
<comment type="catalytic activity">
    <reaction evidence="8 9">
        <text>sn-glycerol 1-phosphate + (2E,6E,10E)-geranylgeranyl diphosphate = sn-3-O-(geranylgeranyl)glycerol 1-phosphate + diphosphate</text>
        <dbReference type="Rhea" id="RHEA:23404"/>
        <dbReference type="ChEBI" id="CHEBI:33019"/>
        <dbReference type="ChEBI" id="CHEBI:57677"/>
        <dbReference type="ChEBI" id="CHEBI:57685"/>
        <dbReference type="ChEBI" id="CHEBI:58756"/>
        <dbReference type="EC" id="2.5.1.41"/>
    </reaction>
</comment>
<evidence type="ECO:0000256" key="8">
    <source>
        <dbReference type="ARBA" id="ARBA00047288"/>
    </source>
</evidence>
<keyword evidence="11" id="KW-1185">Reference proteome</keyword>
<evidence type="ECO:0000313" key="10">
    <source>
        <dbReference type="EMBL" id="MFD0963745.1"/>
    </source>
</evidence>
<dbReference type="EMBL" id="JBHTJM010000006">
    <property type="protein sequence ID" value="MFD0963745.1"/>
    <property type="molecule type" value="Genomic_DNA"/>
</dbReference>
<comment type="similarity">
    <text evidence="9">Belongs to the GGGP/HepGP synthase family. Group II subfamily.</text>
</comment>
<protein>
    <recommendedName>
        <fullName evidence="9">Geranylgeranylglyceryl phosphate synthase</fullName>
        <shortName evidence="9">GGGP synthase</shortName>
        <shortName evidence="9">GGGPS</shortName>
        <ecNumber evidence="9">2.5.1.41</ecNumber>
    </recommendedName>
    <alternativeName>
        <fullName evidence="9">(S)-3-O-geranylgeranylglyceryl phosphate synthase</fullName>
    </alternativeName>
    <alternativeName>
        <fullName evidence="9">Phosphoglycerol geranylgeranyltransferase</fullName>
    </alternativeName>
</protein>
<feature type="binding site" evidence="9">
    <location>
        <begin position="226"/>
        <end position="227"/>
    </location>
    <ligand>
        <name>sn-glycerol 1-phosphate</name>
        <dbReference type="ChEBI" id="CHEBI:57685"/>
    </ligand>
</feature>
<evidence type="ECO:0000256" key="5">
    <source>
        <dbReference type="ARBA" id="ARBA00023098"/>
    </source>
</evidence>
<dbReference type="InterPro" id="IPR039074">
    <property type="entry name" value="GGGP/HepGP_synthase_I"/>
</dbReference>
<dbReference type="RefSeq" id="WP_377714760.1">
    <property type="nucleotide sequence ID" value="NZ_JBHTJM010000006.1"/>
</dbReference>
<evidence type="ECO:0000256" key="2">
    <source>
        <dbReference type="ARBA" id="ARBA00022679"/>
    </source>
</evidence>
<keyword evidence="5 9" id="KW-0443">Lipid metabolism</keyword>
<feature type="binding site" evidence="9">
    <location>
        <position position="53"/>
    </location>
    <ligand>
        <name>Mg(2+)</name>
        <dbReference type="ChEBI" id="CHEBI:18420"/>
    </ligand>
</feature>
<evidence type="ECO:0000256" key="9">
    <source>
        <dbReference type="HAMAP-Rule" id="MF_00112"/>
    </source>
</evidence>
<proteinExistence type="inferred from homology"/>
<reference evidence="11" key="1">
    <citation type="journal article" date="2019" name="Int. J. Syst. Evol. Microbiol.">
        <title>The Global Catalogue of Microorganisms (GCM) 10K type strain sequencing project: providing services to taxonomists for standard genome sequencing and annotation.</title>
        <authorList>
            <consortium name="The Broad Institute Genomics Platform"/>
            <consortium name="The Broad Institute Genome Sequencing Center for Infectious Disease"/>
            <person name="Wu L."/>
            <person name="Ma J."/>
        </authorList>
    </citation>
    <scope>NUCLEOTIDE SEQUENCE [LARGE SCALE GENOMIC DNA]</scope>
    <source>
        <strain evidence="11">CCUG 62114</strain>
    </source>
</reference>
<evidence type="ECO:0000313" key="11">
    <source>
        <dbReference type="Proteomes" id="UP001596997"/>
    </source>
</evidence>
<organism evidence="10 11">
    <name type="scientific">Pseudofulvibacter geojedonensis</name>
    <dbReference type="NCBI Taxonomy" id="1123758"/>
    <lineage>
        <taxon>Bacteria</taxon>
        <taxon>Pseudomonadati</taxon>
        <taxon>Bacteroidota</taxon>
        <taxon>Flavobacteriia</taxon>
        <taxon>Flavobacteriales</taxon>
        <taxon>Flavobacteriaceae</taxon>
        <taxon>Pseudofulvibacter</taxon>
    </lineage>
</organism>